<evidence type="ECO:0000256" key="1">
    <source>
        <dbReference type="ARBA" id="ARBA00004496"/>
    </source>
</evidence>
<accession>A0A8C7CYE2</accession>
<name>A0A8C7CYE2_ONCKI</name>
<evidence type="ECO:0000256" key="9">
    <source>
        <dbReference type="ARBA" id="ARBA00059358"/>
    </source>
</evidence>
<dbReference type="InterPro" id="IPR000340">
    <property type="entry name" value="Dual-sp_phosphatase_cat-dom"/>
</dbReference>
<keyword evidence="4" id="KW-0378">Hydrolase</keyword>
<keyword evidence="13" id="KW-1185">Reference proteome</keyword>
<dbReference type="PROSITE" id="PS50054">
    <property type="entry name" value="TYR_PHOSPHATASE_DUAL"/>
    <property type="match status" value="1"/>
</dbReference>
<sequence length="346" mass="38475">MGNGMNKVVDGLYLGNIRDSENRESLSQNNITHILSVYNNAKPVLEDMTYLCIHAADASSQNLSQHFKESIRFIHECRLNGGACLVHCLAGVSRSTTMVVAYLMTVTTYSWEECLSAVKAVRSFVGPNYGFQQQLQEYQMNQVTEPPTTPSNTCLPEAHDVMFNTCLPEAHDVMFNTCLPEAHDVLFNTCLPEAHDVLFNTCLPEAHDVMFNTCLPEAHDVLFNTCLPEAHDVLFNTCLPEAHDVLFNTCLPEAHDVMFNTCLPEAHDVMFNTCLPEAHDVMFNTCLPEAHDELFNTCLPEAQRCGTHLSCITLISEHTGAKSTGRGCGPVSAPVPLRTRSRWECC</sequence>
<dbReference type="GO" id="GO:0004725">
    <property type="term" value="F:protein tyrosine phosphatase activity"/>
    <property type="evidence" value="ECO:0007669"/>
    <property type="project" value="UniProtKB-EC"/>
</dbReference>
<dbReference type="FunFam" id="3.90.190.10:FF:000048">
    <property type="entry name" value="dual specificity protein phosphatase 22 isoform X1"/>
    <property type="match status" value="1"/>
</dbReference>
<dbReference type="GO" id="GO:0007165">
    <property type="term" value="P:signal transduction"/>
    <property type="evidence" value="ECO:0007669"/>
    <property type="project" value="TreeGrafter"/>
</dbReference>
<comment type="catalytic activity">
    <reaction evidence="6">
        <text>O-phospho-L-seryl-[protein] + H2O = L-seryl-[protein] + phosphate</text>
        <dbReference type="Rhea" id="RHEA:20629"/>
        <dbReference type="Rhea" id="RHEA-COMP:9863"/>
        <dbReference type="Rhea" id="RHEA-COMP:11604"/>
        <dbReference type="ChEBI" id="CHEBI:15377"/>
        <dbReference type="ChEBI" id="CHEBI:29999"/>
        <dbReference type="ChEBI" id="CHEBI:43474"/>
        <dbReference type="ChEBI" id="CHEBI:83421"/>
        <dbReference type="EC" id="3.1.3.16"/>
    </reaction>
</comment>
<dbReference type="InterPro" id="IPR029021">
    <property type="entry name" value="Prot-tyrosine_phosphatase-like"/>
</dbReference>
<dbReference type="GO" id="GO:0050860">
    <property type="term" value="P:negative regulation of T cell receptor signaling pathway"/>
    <property type="evidence" value="ECO:0007669"/>
    <property type="project" value="UniProtKB-ARBA"/>
</dbReference>
<reference evidence="12" key="2">
    <citation type="submission" date="2025-09" db="UniProtKB">
        <authorList>
            <consortium name="Ensembl"/>
        </authorList>
    </citation>
    <scope>IDENTIFICATION</scope>
</reference>
<dbReference type="InterPro" id="IPR016130">
    <property type="entry name" value="Tyr_Pase_AS"/>
</dbReference>
<evidence type="ECO:0000256" key="3">
    <source>
        <dbReference type="ARBA" id="ARBA00022490"/>
    </source>
</evidence>
<dbReference type="GO" id="GO:0005829">
    <property type="term" value="C:cytosol"/>
    <property type="evidence" value="ECO:0007669"/>
    <property type="project" value="TreeGrafter"/>
</dbReference>
<dbReference type="GO" id="GO:0030155">
    <property type="term" value="P:regulation of cell adhesion"/>
    <property type="evidence" value="ECO:0007669"/>
    <property type="project" value="UniProtKB-ARBA"/>
</dbReference>
<evidence type="ECO:0000256" key="8">
    <source>
        <dbReference type="ARBA" id="ARBA00051722"/>
    </source>
</evidence>
<reference evidence="12" key="1">
    <citation type="submission" date="2025-08" db="UniProtKB">
        <authorList>
            <consortium name="Ensembl"/>
        </authorList>
    </citation>
    <scope>IDENTIFICATION</scope>
</reference>
<keyword evidence="5" id="KW-0904">Protein phosphatase</keyword>
<keyword evidence="3" id="KW-0963">Cytoplasm</keyword>
<feature type="domain" description="Tyrosine-protein phosphatase" evidence="10">
    <location>
        <begin position="4"/>
        <end position="144"/>
    </location>
</feature>
<comment type="catalytic activity">
    <reaction evidence="8">
        <text>O-phospho-L-tyrosyl-[protein] + H2O = L-tyrosyl-[protein] + phosphate</text>
        <dbReference type="Rhea" id="RHEA:10684"/>
        <dbReference type="Rhea" id="RHEA-COMP:10136"/>
        <dbReference type="Rhea" id="RHEA-COMP:20101"/>
        <dbReference type="ChEBI" id="CHEBI:15377"/>
        <dbReference type="ChEBI" id="CHEBI:43474"/>
        <dbReference type="ChEBI" id="CHEBI:46858"/>
        <dbReference type="ChEBI" id="CHEBI:61978"/>
        <dbReference type="EC" id="3.1.3.48"/>
    </reaction>
</comment>
<dbReference type="InterPro" id="IPR000387">
    <property type="entry name" value="Tyr_Pase_dom"/>
</dbReference>
<dbReference type="KEGG" id="oki:109895355"/>
<dbReference type="GO" id="GO:1990782">
    <property type="term" value="F:protein tyrosine kinase binding"/>
    <property type="evidence" value="ECO:0007669"/>
    <property type="project" value="UniProtKB-ARBA"/>
</dbReference>
<dbReference type="Gene3D" id="3.90.190.10">
    <property type="entry name" value="Protein tyrosine phosphatase superfamily"/>
    <property type="match status" value="1"/>
</dbReference>
<dbReference type="CTD" id="436787"/>
<dbReference type="GO" id="GO:0004722">
    <property type="term" value="F:protein serine/threonine phosphatase activity"/>
    <property type="evidence" value="ECO:0007669"/>
    <property type="project" value="UniProtKB-EC"/>
</dbReference>
<evidence type="ECO:0000256" key="4">
    <source>
        <dbReference type="ARBA" id="ARBA00022801"/>
    </source>
</evidence>
<dbReference type="Proteomes" id="UP000694557">
    <property type="component" value="Unassembled WGS sequence"/>
</dbReference>
<comment type="catalytic activity">
    <reaction evidence="7">
        <text>O-phospho-L-threonyl-[protein] + H2O = L-threonyl-[protein] + phosphate</text>
        <dbReference type="Rhea" id="RHEA:47004"/>
        <dbReference type="Rhea" id="RHEA-COMP:11060"/>
        <dbReference type="Rhea" id="RHEA-COMP:11605"/>
        <dbReference type="ChEBI" id="CHEBI:15377"/>
        <dbReference type="ChEBI" id="CHEBI:30013"/>
        <dbReference type="ChEBI" id="CHEBI:43474"/>
        <dbReference type="ChEBI" id="CHEBI:61977"/>
        <dbReference type="EC" id="3.1.3.16"/>
    </reaction>
</comment>
<dbReference type="Ensembl" id="ENSOKIT00005012642.1">
    <property type="protein sequence ID" value="ENSOKIP00005011828.1"/>
    <property type="gene ID" value="ENSOKIG00005005330.1"/>
</dbReference>
<organism evidence="12 13">
    <name type="scientific">Oncorhynchus kisutch</name>
    <name type="common">Coho salmon</name>
    <name type="synonym">Salmo kisutch</name>
    <dbReference type="NCBI Taxonomy" id="8019"/>
    <lineage>
        <taxon>Eukaryota</taxon>
        <taxon>Metazoa</taxon>
        <taxon>Chordata</taxon>
        <taxon>Craniata</taxon>
        <taxon>Vertebrata</taxon>
        <taxon>Euteleostomi</taxon>
        <taxon>Actinopterygii</taxon>
        <taxon>Neopterygii</taxon>
        <taxon>Teleostei</taxon>
        <taxon>Protacanthopterygii</taxon>
        <taxon>Salmoniformes</taxon>
        <taxon>Salmonidae</taxon>
        <taxon>Salmoninae</taxon>
        <taxon>Oncorhynchus</taxon>
    </lineage>
</organism>
<dbReference type="Pfam" id="PF00782">
    <property type="entry name" value="DSPc"/>
    <property type="match status" value="1"/>
</dbReference>
<dbReference type="PROSITE" id="PS50056">
    <property type="entry name" value="TYR_PHOSPHATASE_2"/>
    <property type="match status" value="1"/>
</dbReference>
<dbReference type="SUPFAM" id="SSF52799">
    <property type="entry name" value="(Phosphotyrosine protein) phosphatases II"/>
    <property type="match status" value="1"/>
</dbReference>
<dbReference type="GeneTree" id="ENSGT00940000158140"/>
<dbReference type="PANTHER" id="PTHR45948:SF1">
    <property type="entry name" value="TYROSINE-PROTEIN PHOSPHATASE DOMAIN-CONTAINING PROTEIN"/>
    <property type="match status" value="1"/>
</dbReference>
<dbReference type="GO" id="GO:0071363">
    <property type="term" value="P:cellular response to growth factor stimulus"/>
    <property type="evidence" value="ECO:0007669"/>
    <property type="project" value="UniProtKB-ARBA"/>
</dbReference>
<evidence type="ECO:0000256" key="7">
    <source>
        <dbReference type="ARBA" id="ARBA00048336"/>
    </source>
</evidence>
<evidence type="ECO:0000256" key="5">
    <source>
        <dbReference type="ARBA" id="ARBA00022912"/>
    </source>
</evidence>
<dbReference type="PROSITE" id="PS00383">
    <property type="entry name" value="TYR_PHOSPHATASE_1"/>
    <property type="match status" value="1"/>
</dbReference>
<comment type="function">
    <text evidence="9">Activates the Jnk signaling pathway. Dephosphorylates and deactivates p38 and stress-activated protein kinase/c-Jun N-terminal kinase (SAPK/JNK).</text>
</comment>
<proteinExistence type="inferred from homology"/>
<dbReference type="SMART" id="SM00195">
    <property type="entry name" value="DSPc"/>
    <property type="match status" value="1"/>
</dbReference>
<evidence type="ECO:0000256" key="6">
    <source>
        <dbReference type="ARBA" id="ARBA00047761"/>
    </source>
</evidence>
<comment type="similarity">
    <text evidence="2">Belongs to the protein-tyrosine phosphatase family. Non-receptor class dual specificity subfamily.</text>
</comment>
<gene>
    <name evidence="12" type="primary">IRF8</name>
    <name evidence="12" type="synonym">irf8</name>
</gene>
<dbReference type="AlphaFoldDB" id="A0A8C7CYE2"/>
<evidence type="ECO:0000313" key="13">
    <source>
        <dbReference type="Proteomes" id="UP000694557"/>
    </source>
</evidence>
<evidence type="ECO:0000256" key="2">
    <source>
        <dbReference type="ARBA" id="ARBA00008601"/>
    </source>
</evidence>
<dbReference type="PANTHER" id="PTHR45948">
    <property type="entry name" value="DUAL SPECIFICITY PROTEIN PHOSPHATASE DDB_G0269404-RELATED"/>
    <property type="match status" value="1"/>
</dbReference>
<evidence type="ECO:0000259" key="11">
    <source>
        <dbReference type="PROSITE" id="PS50056"/>
    </source>
</evidence>
<evidence type="ECO:0000259" key="10">
    <source>
        <dbReference type="PROSITE" id="PS50054"/>
    </source>
</evidence>
<dbReference type="InterPro" id="IPR020422">
    <property type="entry name" value="TYR_PHOSPHATASE_DUAL_dom"/>
</dbReference>
<feature type="domain" description="Tyrosine specific protein phosphatases" evidence="11">
    <location>
        <begin position="65"/>
        <end position="139"/>
    </location>
</feature>
<evidence type="ECO:0000313" key="12">
    <source>
        <dbReference type="Ensembl" id="ENSOKIP00005011828.1"/>
    </source>
</evidence>
<comment type="subcellular location">
    <subcellularLocation>
        <location evidence="1">Cytoplasm</location>
    </subcellularLocation>
</comment>
<protein>
    <submittedName>
        <fullName evidence="12">Interferon regulatory factor 8</fullName>
    </submittedName>
</protein>